<reference evidence="1 2" key="1">
    <citation type="submission" date="2021-12" db="EMBL/GenBank/DDBJ databases">
        <title>A phylogenomic analysis of Limosilactobacillus reuteri reveals ancient and stable evolutionary relationships with rodents and birds and zoonotic transmission to humans.</title>
        <authorList>
            <person name="Li F."/>
            <person name="Li X."/>
            <person name="Cheng C."/>
            <person name="Tollenaar S."/>
            <person name="Zhang J.S."/>
            <person name="Simpson D."/>
            <person name="Tasseva G."/>
            <person name="Perez-Munoz M.E."/>
            <person name="Frese S."/>
            <person name="Gaenzle M.G."/>
            <person name="Walter J."/>
            <person name="Zheng J."/>
        </authorList>
    </citation>
    <scope>NUCLEOTIDE SEQUENCE [LARGE SCALE GENOMIC DNA]</scope>
    <source>
        <strain evidence="1 2">WF-AF5-A</strain>
    </source>
</reference>
<gene>
    <name evidence="1" type="ORF">LTY59_06520</name>
</gene>
<evidence type="ECO:0000313" key="1">
    <source>
        <dbReference type="EMBL" id="MCD7138873.1"/>
    </source>
</evidence>
<name>A0ABS8RDS1_9LACO</name>
<proteinExistence type="predicted"/>
<protein>
    <recommendedName>
        <fullName evidence="3">30S ribosomal protein S20</fullName>
    </recommendedName>
</protein>
<evidence type="ECO:0008006" key="3">
    <source>
        <dbReference type="Google" id="ProtNLM"/>
    </source>
</evidence>
<sequence>MVDYIKNRRKTKESAKKQVQDAVNSFKKDGKIIANDIKVVHQNQRRAFNNTIRPLPQRMTQAARRQVQAV</sequence>
<evidence type="ECO:0000313" key="2">
    <source>
        <dbReference type="Proteomes" id="UP001200032"/>
    </source>
</evidence>
<comment type="caution">
    <text evidence="1">The sequence shown here is derived from an EMBL/GenBank/DDBJ whole genome shotgun (WGS) entry which is preliminary data.</text>
</comment>
<keyword evidence="2" id="KW-1185">Reference proteome</keyword>
<dbReference type="EMBL" id="JAJPDJ010000061">
    <property type="protein sequence ID" value="MCD7138873.1"/>
    <property type="molecule type" value="Genomic_DNA"/>
</dbReference>
<organism evidence="1 2">
    <name type="scientific">Limosilactobacillus balticus</name>
    <dbReference type="NCBI Taxonomy" id="2759747"/>
    <lineage>
        <taxon>Bacteria</taxon>
        <taxon>Bacillati</taxon>
        <taxon>Bacillota</taxon>
        <taxon>Bacilli</taxon>
        <taxon>Lactobacillales</taxon>
        <taxon>Lactobacillaceae</taxon>
        <taxon>Limosilactobacillus</taxon>
    </lineage>
</organism>
<dbReference type="Proteomes" id="UP001200032">
    <property type="component" value="Unassembled WGS sequence"/>
</dbReference>
<accession>A0ABS8RDS1</accession>
<dbReference type="RefSeq" id="WP_182589395.1">
    <property type="nucleotide sequence ID" value="NZ_JACIVH010000076.1"/>
</dbReference>